<organism evidence="7 8">
    <name type="scientific">Campylobacter insulaenigrae NCTC 12927</name>
    <dbReference type="NCBI Taxonomy" id="1031564"/>
    <lineage>
        <taxon>Bacteria</taxon>
        <taxon>Pseudomonadati</taxon>
        <taxon>Campylobacterota</taxon>
        <taxon>Epsilonproteobacteria</taxon>
        <taxon>Campylobacterales</taxon>
        <taxon>Campylobacteraceae</taxon>
        <taxon>Campylobacter</taxon>
    </lineage>
</organism>
<dbReference type="HOGENOM" id="CLU_041771_4_0_7"/>
<evidence type="ECO:0000256" key="6">
    <source>
        <dbReference type="SAM" id="Phobius"/>
    </source>
</evidence>
<dbReference type="PANTHER" id="PTHR21716:SF4">
    <property type="entry name" value="TRANSMEMBRANE PROTEIN 245"/>
    <property type="match status" value="1"/>
</dbReference>
<reference evidence="7 8" key="1">
    <citation type="journal article" date="2014" name="Genome Biol. Evol.">
        <title>Comparative Genomics of the Campylobacter lari Group.</title>
        <authorList>
            <person name="Miller W.G."/>
            <person name="Yee E."/>
            <person name="Chapman M.H."/>
            <person name="Smith T.P."/>
            <person name="Bono J.L."/>
            <person name="Huynh S."/>
            <person name="Parker C.T."/>
            <person name="Vandamme P."/>
            <person name="Luong K."/>
            <person name="Korlach J."/>
        </authorList>
    </citation>
    <scope>NUCLEOTIDE SEQUENCE [LARGE SCALE GENOMIC DNA]</scope>
    <source>
        <strain evidence="7 8">NCTC 12927</strain>
    </source>
</reference>
<evidence type="ECO:0000256" key="1">
    <source>
        <dbReference type="ARBA" id="ARBA00004141"/>
    </source>
</evidence>
<feature type="transmembrane region" description="Helical" evidence="6">
    <location>
        <begin position="57"/>
        <end position="79"/>
    </location>
</feature>
<keyword evidence="5 6" id="KW-0472">Membrane</keyword>
<dbReference type="GeneID" id="74432022"/>
<accession>A0A0A8H269</accession>
<feature type="transmembrane region" description="Helical" evidence="6">
    <location>
        <begin position="259"/>
        <end position="281"/>
    </location>
</feature>
<evidence type="ECO:0000313" key="8">
    <source>
        <dbReference type="Proteomes" id="UP000031163"/>
    </source>
</evidence>
<protein>
    <submittedName>
        <fullName evidence="7">Acid membrane antigen A</fullName>
    </submittedName>
</protein>
<evidence type="ECO:0000256" key="4">
    <source>
        <dbReference type="ARBA" id="ARBA00022989"/>
    </source>
</evidence>
<proteinExistence type="inferred from homology"/>
<evidence type="ECO:0000256" key="2">
    <source>
        <dbReference type="ARBA" id="ARBA00009773"/>
    </source>
</evidence>
<feature type="transmembrane region" description="Helical" evidence="6">
    <location>
        <begin position="224"/>
        <end position="247"/>
    </location>
</feature>
<dbReference type="InterPro" id="IPR002549">
    <property type="entry name" value="AI-2E-like"/>
</dbReference>
<evidence type="ECO:0000313" key="7">
    <source>
        <dbReference type="EMBL" id="AJC88196.1"/>
    </source>
</evidence>
<keyword evidence="4 6" id="KW-1133">Transmembrane helix</keyword>
<dbReference type="Pfam" id="PF01594">
    <property type="entry name" value="AI-2E_transport"/>
    <property type="match status" value="1"/>
</dbReference>
<feature type="transmembrane region" description="Helical" evidence="6">
    <location>
        <begin position="152"/>
        <end position="177"/>
    </location>
</feature>
<feature type="transmembrane region" description="Helical" evidence="6">
    <location>
        <begin position="197"/>
        <end position="217"/>
    </location>
</feature>
<dbReference type="Proteomes" id="UP000031163">
    <property type="component" value="Chromosome"/>
</dbReference>
<gene>
    <name evidence="7" type="primary">amaA</name>
    <name evidence="7" type="ORF">CINS_1240</name>
</gene>
<dbReference type="PANTHER" id="PTHR21716">
    <property type="entry name" value="TRANSMEMBRANE PROTEIN"/>
    <property type="match status" value="1"/>
</dbReference>
<name>A0A0A8H269_9BACT</name>
<dbReference type="KEGG" id="cis:CINS_1240"/>
<sequence>MKNSKFFLISFILVVLFWVLYLFKPFLMNIAIASLMAVSTSNINVKFLTIFKDKKVISALATTLFTLALFFIPFVYAIIELAKAATNFDINYIYNTIEYFKNYNLQLPETLSFIEPKIKEILASIDLNSISKNILTYLSSATKFGTKFLTDMVLICVFYFFANLYGSQIISYIKTIIPMQKEETQGILSEVSNVMSVVFYSMVLNAILQGVLFGIITKIYGYDAFLMGIVFCFSSLLPVVGGALIYVPVSLYEFANGNLHAALIIFLYSIITISFIADTLVKPYIIKWINNKLVKIPTQINELLIFFAMIAGISSFGFWGIILGPAILTFFISTLKLYIILKEKHFV</sequence>
<dbReference type="STRING" id="1031564.CINS_1240"/>
<evidence type="ECO:0000256" key="3">
    <source>
        <dbReference type="ARBA" id="ARBA00022692"/>
    </source>
</evidence>
<feature type="transmembrane region" description="Helical" evidence="6">
    <location>
        <begin position="6"/>
        <end position="23"/>
    </location>
</feature>
<comment type="subcellular location">
    <subcellularLocation>
        <location evidence="1">Membrane</location>
        <topology evidence="1">Multi-pass membrane protein</topology>
    </subcellularLocation>
</comment>
<dbReference type="AlphaFoldDB" id="A0A0A8H269"/>
<dbReference type="GO" id="GO:0016020">
    <property type="term" value="C:membrane"/>
    <property type="evidence" value="ECO:0007669"/>
    <property type="project" value="UniProtKB-SubCell"/>
</dbReference>
<keyword evidence="3 6" id="KW-0812">Transmembrane</keyword>
<dbReference type="RefSeq" id="WP_039650762.1">
    <property type="nucleotide sequence ID" value="NZ_CP007770.1"/>
</dbReference>
<comment type="similarity">
    <text evidence="2">Belongs to the autoinducer-2 exporter (AI-2E) (TC 2.A.86) family.</text>
</comment>
<evidence type="ECO:0000256" key="5">
    <source>
        <dbReference type="ARBA" id="ARBA00023136"/>
    </source>
</evidence>
<dbReference type="EMBL" id="CP007770">
    <property type="protein sequence ID" value="AJC88196.1"/>
    <property type="molecule type" value="Genomic_DNA"/>
</dbReference>